<evidence type="ECO:0000256" key="6">
    <source>
        <dbReference type="ARBA" id="ARBA00022977"/>
    </source>
</evidence>
<dbReference type="EC" id="2.5.1.3" evidence="10"/>
<dbReference type="HAMAP" id="MF_00097">
    <property type="entry name" value="TMP_synthase"/>
    <property type="match status" value="1"/>
</dbReference>
<dbReference type="NCBIfam" id="TIGR00693">
    <property type="entry name" value="thiE"/>
    <property type="match status" value="1"/>
</dbReference>
<comment type="catalytic activity">
    <reaction evidence="7 10 11">
        <text>4-methyl-5-(2-phosphooxyethyl)-thiazole + 4-amino-2-methyl-5-(diphosphooxymethyl)pyrimidine + H(+) = thiamine phosphate + diphosphate</text>
        <dbReference type="Rhea" id="RHEA:22328"/>
        <dbReference type="ChEBI" id="CHEBI:15378"/>
        <dbReference type="ChEBI" id="CHEBI:33019"/>
        <dbReference type="ChEBI" id="CHEBI:37575"/>
        <dbReference type="ChEBI" id="CHEBI:57841"/>
        <dbReference type="ChEBI" id="CHEBI:58296"/>
        <dbReference type="EC" id="2.5.1.3"/>
    </reaction>
</comment>
<evidence type="ECO:0000256" key="4">
    <source>
        <dbReference type="ARBA" id="ARBA00022723"/>
    </source>
</evidence>
<sequence>MSHSTDARVTAGEAFGPADTTTTLTRSDRLELLEQTRLYVCTNAREESGDLREFLTAAYAGGVGIIQLRDKGMEAAAEIDRLMVLAEVAREQGALFSVNDRADIAALTGADVLHLGQGDLSTTQARTLLGPDVLIGRSTHTLTQINAANQDPGIDYFCVGPVWETPTKPGRAAVGLDLLGYAAAVAKKPWFAIGGIDAQRLHEVAEAGAERVVVVRAVTEAADPAAAARELRMGFSAG</sequence>
<dbReference type="EMBL" id="BMXK01000005">
    <property type="protein sequence ID" value="GHD05758.1"/>
    <property type="molecule type" value="Genomic_DNA"/>
</dbReference>
<feature type="binding site" evidence="10">
    <location>
        <begin position="67"/>
        <end position="71"/>
    </location>
    <ligand>
        <name>4-amino-2-methyl-5-(diphosphooxymethyl)pyrimidine</name>
        <dbReference type="ChEBI" id="CHEBI:57841"/>
    </ligand>
</feature>
<comment type="catalytic activity">
    <reaction evidence="8 10 11">
        <text>2-(2-carboxy-4-methylthiazol-5-yl)ethyl phosphate + 4-amino-2-methyl-5-(diphosphooxymethyl)pyrimidine + 2 H(+) = thiamine phosphate + CO2 + diphosphate</text>
        <dbReference type="Rhea" id="RHEA:47848"/>
        <dbReference type="ChEBI" id="CHEBI:15378"/>
        <dbReference type="ChEBI" id="CHEBI:16526"/>
        <dbReference type="ChEBI" id="CHEBI:33019"/>
        <dbReference type="ChEBI" id="CHEBI:37575"/>
        <dbReference type="ChEBI" id="CHEBI:57841"/>
        <dbReference type="ChEBI" id="CHEBI:62890"/>
        <dbReference type="EC" id="2.5.1.3"/>
    </reaction>
</comment>
<dbReference type="PANTHER" id="PTHR20857">
    <property type="entry name" value="THIAMINE-PHOSPHATE PYROPHOSPHORYLASE"/>
    <property type="match status" value="1"/>
</dbReference>
<keyword evidence="4 10" id="KW-0479">Metal-binding</keyword>
<feature type="binding site" evidence="10">
    <location>
        <position position="99"/>
    </location>
    <ligand>
        <name>4-amino-2-methyl-5-(diphosphooxymethyl)pyrimidine</name>
        <dbReference type="ChEBI" id="CHEBI:57841"/>
    </ligand>
</feature>
<evidence type="ECO:0000313" key="15">
    <source>
        <dbReference type="EMBL" id="GHD05758.1"/>
    </source>
</evidence>
<dbReference type="PANTHER" id="PTHR20857:SF15">
    <property type="entry name" value="THIAMINE-PHOSPHATE SYNTHASE"/>
    <property type="match status" value="1"/>
</dbReference>
<accession>A0ABQ3GGZ4</accession>
<evidence type="ECO:0000256" key="7">
    <source>
        <dbReference type="ARBA" id="ARBA00047334"/>
    </source>
</evidence>
<evidence type="ECO:0000256" key="13">
    <source>
        <dbReference type="SAM" id="MobiDB-lite"/>
    </source>
</evidence>
<feature type="binding site" evidence="10">
    <location>
        <position position="138"/>
    </location>
    <ligand>
        <name>4-amino-2-methyl-5-(diphosphooxymethyl)pyrimidine</name>
        <dbReference type="ChEBI" id="CHEBI:57841"/>
    </ligand>
</feature>
<feature type="binding site" evidence="10">
    <location>
        <begin position="165"/>
        <end position="167"/>
    </location>
    <ligand>
        <name>2-[(2R,5Z)-2-carboxy-4-methylthiazol-5(2H)-ylidene]ethyl phosphate</name>
        <dbReference type="ChEBI" id="CHEBI:62899"/>
    </ligand>
</feature>
<dbReference type="InterPro" id="IPR036206">
    <property type="entry name" value="ThiamineP_synth_sf"/>
</dbReference>
<dbReference type="InterPro" id="IPR013785">
    <property type="entry name" value="Aldolase_TIM"/>
</dbReference>
<proteinExistence type="inferred from homology"/>
<comment type="caution">
    <text evidence="15">The sequence shown here is derived from an EMBL/GenBank/DDBJ whole genome shotgun (WGS) entry which is preliminary data.</text>
</comment>
<comment type="catalytic activity">
    <reaction evidence="9 10 11">
        <text>2-[(2R,5Z)-2-carboxy-4-methylthiazol-5(2H)-ylidene]ethyl phosphate + 4-amino-2-methyl-5-(diphosphooxymethyl)pyrimidine + 2 H(+) = thiamine phosphate + CO2 + diphosphate</text>
        <dbReference type="Rhea" id="RHEA:47844"/>
        <dbReference type="ChEBI" id="CHEBI:15378"/>
        <dbReference type="ChEBI" id="CHEBI:16526"/>
        <dbReference type="ChEBI" id="CHEBI:33019"/>
        <dbReference type="ChEBI" id="CHEBI:37575"/>
        <dbReference type="ChEBI" id="CHEBI:57841"/>
        <dbReference type="ChEBI" id="CHEBI:62899"/>
        <dbReference type="EC" id="2.5.1.3"/>
    </reaction>
</comment>
<dbReference type="InterPro" id="IPR022998">
    <property type="entry name" value="ThiamineP_synth_TenI"/>
</dbReference>
<evidence type="ECO:0000256" key="12">
    <source>
        <dbReference type="RuleBase" id="RU004253"/>
    </source>
</evidence>
<evidence type="ECO:0000256" key="8">
    <source>
        <dbReference type="ARBA" id="ARBA00047851"/>
    </source>
</evidence>
<dbReference type="CDD" id="cd00564">
    <property type="entry name" value="TMP_TenI"/>
    <property type="match status" value="1"/>
</dbReference>
<keyword evidence="3 10" id="KW-0808">Transferase</keyword>
<name>A0ABQ3GGZ4_9MICC</name>
<keyword evidence="5 10" id="KW-0460">Magnesium</keyword>
<keyword evidence="16" id="KW-1185">Reference proteome</keyword>
<evidence type="ECO:0000256" key="10">
    <source>
        <dbReference type="HAMAP-Rule" id="MF_00097"/>
    </source>
</evidence>
<feature type="binding site" evidence="10">
    <location>
        <position position="168"/>
    </location>
    <ligand>
        <name>4-amino-2-methyl-5-(diphosphooxymethyl)pyrimidine</name>
        <dbReference type="ChEBI" id="CHEBI:57841"/>
    </ligand>
</feature>
<dbReference type="Gene3D" id="3.20.20.70">
    <property type="entry name" value="Aldolase class I"/>
    <property type="match status" value="1"/>
</dbReference>
<evidence type="ECO:0000256" key="2">
    <source>
        <dbReference type="ARBA" id="ARBA00005165"/>
    </source>
</evidence>
<gene>
    <name evidence="10 15" type="primary">thiE</name>
    <name evidence="15" type="ORF">GCM10008096_15130</name>
</gene>
<feature type="domain" description="Thiamine phosphate synthase/TenI" evidence="14">
    <location>
        <begin position="38"/>
        <end position="218"/>
    </location>
</feature>
<comment type="pathway">
    <text evidence="2 10 12">Cofactor biosynthesis; thiamine diphosphate biosynthesis; thiamine phosphate from 4-amino-2-methyl-5-diphosphomethylpyrimidine and 4-methyl-5-(2-phosphoethyl)-thiazole: step 1/1.</text>
</comment>
<comment type="function">
    <text evidence="1 10">Condenses 4-methyl-5-(beta-hydroxyethyl)thiazole monophosphate (THZ-P) and 2-methyl-4-amino-5-hydroxymethyl pyrimidine pyrophosphate (HMP-PP) to form thiamine monophosphate (TMP).</text>
</comment>
<protein>
    <recommendedName>
        <fullName evidence="10">Thiamine-phosphate synthase</fullName>
        <shortName evidence="10">TP synthase</shortName>
        <shortName evidence="10">TPS</shortName>
        <ecNumber evidence="10">2.5.1.3</ecNumber>
    </recommendedName>
    <alternativeName>
        <fullName evidence="10">Thiamine-phosphate pyrophosphorylase</fullName>
        <shortName evidence="10">TMP pyrophosphorylase</shortName>
        <shortName evidence="10">TMP-PPase</shortName>
    </alternativeName>
</protein>
<dbReference type="SUPFAM" id="SSF51391">
    <property type="entry name" value="Thiamin phosphate synthase"/>
    <property type="match status" value="1"/>
</dbReference>
<evidence type="ECO:0000256" key="11">
    <source>
        <dbReference type="RuleBase" id="RU003826"/>
    </source>
</evidence>
<organism evidence="15 16">
    <name type="scientific">Zhihengliuella salsuginis</name>
    <dbReference type="NCBI Taxonomy" id="578222"/>
    <lineage>
        <taxon>Bacteria</taxon>
        <taxon>Bacillati</taxon>
        <taxon>Actinomycetota</taxon>
        <taxon>Actinomycetes</taxon>
        <taxon>Micrococcales</taxon>
        <taxon>Micrococcaceae</taxon>
        <taxon>Zhihengliuella</taxon>
    </lineage>
</organism>
<dbReference type="InterPro" id="IPR034291">
    <property type="entry name" value="TMP_synthase"/>
</dbReference>
<evidence type="ECO:0000256" key="9">
    <source>
        <dbReference type="ARBA" id="ARBA00047883"/>
    </source>
</evidence>
<comment type="caution">
    <text evidence="10">Lacks conserved residue(s) required for the propagation of feature annotation.</text>
</comment>
<dbReference type="Pfam" id="PF02581">
    <property type="entry name" value="TMP-TENI"/>
    <property type="match status" value="1"/>
</dbReference>
<evidence type="ECO:0000256" key="3">
    <source>
        <dbReference type="ARBA" id="ARBA00022679"/>
    </source>
</evidence>
<keyword evidence="6 10" id="KW-0784">Thiamine biosynthesis</keyword>
<evidence type="ECO:0000313" key="16">
    <source>
        <dbReference type="Proteomes" id="UP000642819"/>
    </source>
</evidence>
<dbReference type="RefSeq" id="WP_189349519.1">
    <property type="nucleotide sequence ID" value="NZ_BMXK01000005.1"/>
</dbReference>
<feature type="binding site" evidence="10">
    <location>
        <position position="195"/>
    </location>
    <ligand>
        <name>2-[(2R,5Z)-2-carboxy-4-methylthiazol-5(2H)-ylidene]ethyl phosphate</name>
        <dbReference type="ChEBI" id="CHEBI:62899"/>
    </ligand>
</feature>
<feature type="binding site" evidence="10">
    <location>
        <position position="119"/>
    </location>
    <ligand>
        <name>Mg(2+)</name>
        <dbReference type="ChEBI" id="CHEBI:18420"/>
    </ligand>
</feature>
<evidence type="ECO:0000259" key="14">
    <source>
        <dbReference type="Pfam" id="PF02581"/>
    </source>
</evidence>
<evidence type="ECO:0000256" key="1">
    <source>
        <dbReference type="ARBA" id="ARBA00003814"/>
    </source>
</evidence>
<comment type="similarity">
    <text evidence="10 11">Belongs to the thiamine-phosphate synthase family.</text>
</comment>
<feature type="region of interest" description="Disordered" evidence="13">
    <location>
        <begin position="1"/>
        <end position="20"/>
    </location>
</feature>
<reference evidence="16" key="1">
    <citation type="journal article" date="2019" name="Int. J. Syst. Evol. Microbiol.">
        <title>The Global Catalogue of Microorganisms (GCM) 10K type strain sequencing project: providing services to taxonomists for standard genome sequencing and annotation.</title>
        <authorList>
            <consortium name="The Broad Institute Genomics Platform"/>
            <consortium name="The Broad Institute Genome Sequencing Center for Infectious Disease"/>
            <person name="Wu L."/>
            <person name="Ma J."/>
        </authorList>
    </citation>
    <scope>NUCLEOTIDE SEQUENCE [LARGE SCALE GENOMIC DNA]</scope>
    <source>
        <strain evidence="16">KCTC 19466</strain>
    </source>
</reference>
<evidence type="ECO:0000256" key="5">
    <source>
        <dbReference type="ARBA" id="ARBA00022842"/>
    </source>
</evidence>
<dbReference type="Proteomes" id="UP000642819">
    <property type="component" value="Unassembled WGS sequence"/>
</dbReference>
<feature type="binding site" evidence="10">
    <location>
        <position position="100"/>
    </location>
    <ligand>
        <name>Mg(2+)</name>
        <dbReference type="ChEBI" id="CHEBI:18420"/>
    </ligand>
</feature>
<comment type="cofactor">
    <cofactor evidence="10">
        <name>Mg(2+)</name>
        <dbReference type="ChEBI" id="CHEBI:18420"/>
    </cofactor>
    <text evidence="10">Binds 1 Mg(2+) ion per subunit.</text>
</comment>